<sequence length="338" mass="39456">MKSSESSPLKRRRHDTEPPPLPVSRHNFKKSEDVWLEDGNVIILCDTIGFRVHQSILSFHSNVFKDTFSTCTPVGDHSYEGCPIVTLYDEAEEMHLFLRTLYFRRHHDKKYFGLRALRSLLKLSRKYMVDELYKEITDYLKLIFPSTLAVYLSERRLESIPQGFNPITGVEIGLEFDILIILPAALYMSALLPLDIKLDGSSTAKPSDRVLRSIFGFEENLRDIIENIEHDNDWHRTWTCPPRTNLTGEHRETHDYHASYPGLSSWFLSKARQWHHSLYDDIFFEDYACFPGVMCRRCISSFKRMERDTRESLWDALPDVGTQNGSSWGTWEQIQSTH</sequence>
<dbReference type="Proteomes" id="UP000814140">
    <property type="component" value="Unassembled WGS sequence"/>
</dbReference>
<accession>A0ACB8SHM9</accession>
<dbReference type="EMBL" id="MU277272">
    <property type="protein sequence ID" value="KAI0056064.1"/>
    <property type="molecule type" value="Genomic_DNA"/>
</dbReference>
<organism evidence="1 2">
    <name type="scientific">Artomyces pyxidatus</name>
    <dbReference type="NCBI Taxonomy" id="48021"/>
    <lineage>
        <taxon>Eukaryota</taxon>
        <taxon>Fungi</taxon>
        <taxon>Dikarya</taxon>
        <taxon>Basidiomycota</taxon>
        <taxon>Agaricomycotina</taxon>
        <taxon>Agaricomycetes</taxon>
        <taxon>Russulales</taxon>
        <taxon>Auriscalpiaceae</taxon>
        <taxon>Artomyces</taxon>
    </lineage>
</organism>
<protein>
    <submittedName>
        <fullName evidence="1">Uncharacterized protein</fullName>
    </submittedName>
</protein>
<evidence type="ECO:0000313" key="2">
    <source>
        <dbReference type="Proteomes" id="UP000814140"/>
    </source>
</evidence>
<evidence type="ECO:0000313" key="1">
    <source>
        <dbReference type="EMBL" id="KAI0056064.1"/>
    </source>
</evidence>
<keyword evidence="2" id="KW-1185">Reference proteome</keyword>
<reference evidence="1" key="1">
    <citation type="submission" date="2021-03" db="EMBL/GenBank/DDBJ databases">
        <authorList>
            <consortium name="DOE Joint Genome Institute"/>
            <person name="Ahrendt S."/>
            <person name="Looney B.P."/>
            <person name="Miyauchi S."/>
            <person name="Morin E."/>
            <person name="Drula E."/>
            <person name="Courty P.E."/>
            <person name="Chicoki N."/>
            <person name="Fauchery L."/>
            <person name="Kohler A."/>
            <person name="Kuo A."/>
            <person name="Labutti K."/>
            <person name="Pangilinan J."/>
            <person name="Lipzen A."/>
            <person name="Riley R."/>
            <person name="Andreopoulos W."/>
            <person name="He G."/>
            <person name="Johnson J."/>
            <person name="Barry K.W."/>
            <person name="Grigoriev I.V."/>
            <person name="Nagy L."/>
            <person name="Hibbett D."/>
            <person name="Henrissat B."/>
            <person name="Matheny P.B."/>
            <person name="Labbe J."/>
            <person name="Martin F."/>
        </authorList>
    </citation>
    <scope>NUCLEOTIDE SEQUENCE</scope>
    <source>
        <strain evidence="1">HHB10654</strain>
    </source>
</reference>
<reference evidence="1" key="2">
    <citation type="journal article" date="2022" name="New Phytol.">
        <title>Evolutionary transition to the ectomycorrhizal habit in the genomes of a hyperdiverse lineage of mushroom-forming fungi.</title>
        <authorList>
            <person name="Looney B."/>
            <person name="Miyauchi S."/>
            <person name="Morin E."/>
            <person name="Drula E."/>
            <person name="Courty P.E."/>
            <person name="Kohler A."/>
            <person name="Kuo A."/>
            <person name="LaButti K."/>
            <person name="Pangilinan J."/>
            <person name="Lipzen A."/>
            <person name="Riley R."/>
            <person name="Andreopoulos W."/>
            <person name="He G."/>
            <person name="Johnson J."/>
            <person name="Nolan M."/>
            <person name="Tritt A."/>
            <person name="Barry K.W."/>
            <person name="Grigoriev I.V."/>
            <person name="Nagy L.G."/>
            <person name="Hibbett D."/>
            <person name="Henrissat B."/>
            <person name="Matheny P.B."/>
            <person name="Labbe J."/>
            <person name="Martin F.M."/>
        </authorList>
    </citation>
    <scope>NUCLEOTIDE SEQUENCE</scope>
    <source>
        <strain evidence="1">HHB10654</strain>
    </source>
</reference>
<proteinExistence type="predicted"/>
<gene>
    <name evidence="1" type="ORF">BV25DRAFT_1995854</name>
</gene>
<comment type="caution">
    <text evidence="1">The sequence shown here is derived from an EMBL/GenBank/DDBJ whole genome shotgun (WGS) entry which is preliminary data.</text>
</comment>
<name>A0ACB8SHM9_9AGAM</name>